<evidence type="ECO:0000259" key="7">
    <source>
        <dbReference type="PROSITE" id="PS01124"/>
    </source>
</evidence>
<dbReference type="PRINTS" id="PR00032">
    <property type="entry name" value="HTHARAC"/>
</dbReference>
<feature type="domain" description="HTH araC/xylS-type" evidence="7">
    <location>
        <begin position="176"/>
        <end position="253"/>
    </location>
</feature>
<dbReference type="OrthoDB" id="2039152at2"/>
<evidence type="ECO:0000256" key="4">
    <source>
        <dbReference type="ARBA" id="ARBA00023163"/>
    </source>
</evidence>
<dbReference type="CDD" id="cd06124">
    <property type="entry name" value="cupin_NimR-like_N"/>
    <property type="match status" value="1"/>
</dbReference>
<name>A0A5N0UNG3_9PSEU</name>
<keyword evidence="2" id="KW-0805">Transcription regulation</keyword>
<comment type="caution">
    <text evidence="8">The sequence shown here is derived from an EMBL/GenBank/DDBJ whole genome shotgun (WGS) entry which is preliminary data.</text>
</comment>
<reference evidence="8" key="1">
    <citation type="submission" date="2019-09" db="EMBL/GenBank/DDBJ databases">
        <authorList>
            <person name="Teo W.F.A."/>
            <person name="Duangmal K."/>
        </authorList>
    </citation>
    <scope>NUCLEOTIDE SEQUENCE [LARGE SCALE GENOMIC DNA]</scope>
    <source>
        <strain evidence="8">K81G1</strain>
    </source>
</reference>
<dbReference type="Pfam" id="PF02311">
    <property type="entry name" value="AraC_binding"/>
    <property type="match status" value="1"/>
</dbReference>
<dbReference type="InterPro" id="IPR003313">
    <property type="entry name" value="AraC-bd"/>
</dbReference>
<evidence type="ECO:0000313" key="9">
    <source>
        <dbReference type="Proteomes" id="UP000319769"/>
    </source>
</evidence>
<proteinExistence type="predicted"/>
<dbReference type="PANTHER" id="PTHR11019:SF159">
    <property type="entry name" value="TRANSCRIPTIONAL REGULATOR-RELATED"/>
    <property type="match status" value="1"/>
</dbReference>
<keyword evidence="4" id="KW-0804">Transcription</keyword>
<gene>
    <name evidence="8" type="ORF">FPZ12_042505</name>
</gene>
<keyword evidence="1" id="KW-0678">Repressor</keyword>
<dbReference type="RefSeq" id="WP_144758374.1">
    <property type="nucleotide sequence ID" value="NZ_VMNW02000131.1"/>
</dbReference>
<dbReference type="FunFam" id="1.10.10.60:FF:000132">
    <property type="entry name" value="AraC family transcriptional regulator"/>
    <property type="match status" value="1"/>
</dbReference>
<evidence type="ECO:0000313" key="8">
    <source>
        <dbReference type="EMBL" id="KAA9149839.1"/>
    </source>
</evidence>
<dbReference type="Proteomes" id="UP000319769">
    <property type="component" value="Unassembled WGS sequence"/>
</dbReference>
<dbReference type="InterPro" id="IPR014710">
    <property type="entry name" value="RmlC-like_jellyroll"/>
</dbReference>
<dbReference type="SUPFAM" id="SSF46689">
    <property type="entry name" value="Homeodomain-like"/>
    <property type="match status" value="1"/>
</dbReference>
<evidence type="ECO:0000256" key="2">
    <source>
        <dbReference type="ARBA" id="ARBA00023015"/>
    </source>
</evidence>
<dbReference type="EMBL" id="VMNW02000131">
    <property type="protein sequence ID" value="KAA9149839.1"/>
    <property type="molecule type" value="Genomic_DNA"/>
</dbReference>
<organism evidence="8 9">
    <name type="scientific">Amycolatopsis acidicola</name>
    <dbReference type="NCBI Taxonomy" id="2596893"/>
    <lineage>
        <taxon>Bacteria</taxon>
        <taxon>Bacillati</taxon>
        <taxon>Actinomycetota</taxon>
        <taxon>Actinomycetes</taxon>
        <taxon>Pseudonocardiales</taxon>
        <taxon>Pseudonocardiaceae</taxon>
        <taxon>Amycolatopsis</taxon>
    </lineage>
</organism>
<evidence type="ECO:0000256" key="5">
    <source>
        <dbReference type="ARBA" id="ARBA00074140"/>
    </source>
</evidence>
<dbReference type="GO" id="GO:0043565">
    <property type="term" value="F:sequence-specific DNA binding"/>
    <property type="evidence" value="ECO:0007669"/>
    <property type="project" value="InterPro"/>
</dbReference>
<keyword evidence="9" id="KW-1185">Reference proteome</keyword>
<dbReference type="Gene3D" id="2.60.120.10">
    <property type="entry name" value="Jelly Rolls"/>
    <property type="match status" value="1"/>
</dbReference>
<dbReference type="InterPro" id="IPR009057">
    <property type="entry name" value="Homeodomain-like_sf"/>
</dbReference>
<evidence type="ECO:0000256" key="1">
    <source>
        <dbReference type="ARBA" id="ARBA00022491"/>
    </source>
</evidence>
<evidence type="ECO:0000256" key="6">
    <source>
        <dbReference type="ARBA" id="ARBA00079449"/>
    </source>
</evidence>
<dbReference type="SMART" id="SM00342">
    <property type="entry name" value="HTH_ARAC"/>
    <property type="match status" value="1"/>
</dbReference>
<dbReference type="GO" id="GO:0003700">
    <property type="term" value="F:DNA-binding transcription factor activity"/>
    <property type="evidence" value="ECO:0007669"/>
    <property type="project" value="InterPro"/>
</dbReference>
<dbReference type="InterPro" id="IPR018060">
    <property type="entry name" value="HTH_AraC"/>
</dbReference>
<dbReference type="Gene3D" id="1.10.10.60">
    <property type="entry name" value="Homeodomain-like"/>
    <property type="match status" value="1"/>
</dbReference>
<keyword evidence="3" id="KW-0238">DNA-binding</keyword>
<accession>A0A5N0UNG3</accession>
<dbReference type="PANTHER" id="PTHR11019">
    <property type="entry name" value="HTH-TYPE TRANSCRIPTIONAL REGULATOR NIMR"/>
    <property type="match status" value="1"/>
</dbReference>
<sequence length="253" mass="28604">MRNVPLDEVDHLDRDVLAIGTDYPPDHLLPWHHHRRAQFLYGTGPMRVETADGTWTVPPQRAVLIPAETAHQVTMIDVSTRSLYLEPAAVPWFPRRCQVVEVSPLLRELVAEAVELPARYARRGRDATLMSLILHELARLAPLPLDLPLPRDERLRARCKSFVDDPRIHEPPARWAAELHVSERTLHRLFQAETGMSFARWRQRACVLHSLPLLANGHPVAEVATSLGYASPAAFTTMFQRVLGTPPSGFRAR</sequence>
<evidence type="ECO:0000256" key="3">
    <source>
        <dbReference type="ARBA" id="ARBA00023125"/>
    </source>
</evidence>
<dbReference type="AlphaFoldDB" id="A0A5N0UNG3"/>
<protein>
    <recommendedName>
        <fullName evidence="5">HTH-type transcriptional regulator RipA</fullName>
    </recommendedName>
    <alternativeName>
        <fullName evidence="6">Repressor of iron proteins A</fullName>
    </alternativeName>
</protein>
<dbReference type="SUPFAM" id="SSF51182">
    <property type="entry name" value="RmlC-like cupins"/>
    <property type="match status" value="1"/>
</dbReference>
<dbReference type="PROSITE" id="PS01124">
    <property type="entry name" value="HTH_ARAC_FAMILY_2"/>
    <property type="match status" value="1"/>
</dbReference>
<dbReference type="InterPro" id="IPR020449">
    <property type="entry name" value="Tscrpt_reg_AraC-type_HTH"/>
</dbReference>
<dbReference type="Pfam" id="PF12833">
    <property type="entry name" value="HTH_18"/>
    <property type="match status" value="1"/>
</dbReference>
<dbReference type="InterPro" id="IPR011051">
    <property type="entry name" value="RmlC_Cupin_sf"/>
</dbReference>